<accession>A0ABP6SVU0</accession>
<evidence type="ECO:0000256" key="5">
    <source>
        <dbReference type="SAM" id="MobiDB-lite"/>
    </source>
</evidence>
<feature type="transmembrane region" description="Helical" evidence="6">
    <location>
        <begin position="130"/>
        <end position="151"/>
    </location>
</feature>
<proteinExistence type="predicted"/>
<feature type="compositionally biased region" description="Low complexity" evidence="5">
    <location>
        <begin position="374"/>
        <end position="389"/>
    </location>
</feature>
<dbReference type="InterPro" id="IPR006685">
    <property type="entry name" value="MscS_channel_2nd"/>
</dbReference>
<feature type="transmembrane region" description="Helical" evidence="6">
    <location>
        <begin position="157"/>
        <end position="176"/>
    </location>
</feature>
<organism evidence="8 9">
    <name type="scientific">Cryptosporangium minutisporangium</name>
    <dbReference type="NCBI Taxonomy" id="113569"/>
    <lineage>
        <taxon>Bacteria</taxon>
        <taxon>Bacillati</taxon>
        <taxon>Actinomycetota</taxon>
        <taxon>Actinomycetes</taxon>
        <taxon>Cryptosporangiales</taxon>
        <taxon>Cryptosporangiaceae</taxon>
        <taxon>Cryptosporangium</taxon>
    </lineage>
</organism>
<dbReference type="Proteomes" id="UP001501676">
    <property type="component" value="Unassembled WGS sequence"/>
</dbReference>
<dbReference type="Gene3D" id="2.30.30.60">
    <property type="match status" value="1"/>
</dbReference>
<evidence type="ECO:0000256" key="6">
    <source>
        <dbReference type="SAM" id="Phobius"/>
    </source>
</evidence>
<evidence type="ECO:0000256" key="4">
    <source>
        <dbReference type="ARBA" id="ARBA00023136"/>
    </source>
</evidence>
<keyword evidence="9" id="KW-1185">Reference proteome</keyword>
<comment type="caution">
    <text evidence="8">The sequence shown here is derived from an EMBL/GenBank/DDBJ whole genome shotgun (WGS) entry which is preliminary data.</text>
</comment>
<keyword evidence="2 6" id="KW-0812">Transmembrane</keyword>
<feature type="domain" description="Mechanosensitive ion channel MscS" evidence="7">
    <location>
        <begin position="179"/>
        <end position="245"/>
    </location>
</feature>
<reference evidence="9" key="1">
    <citation type="journal article" date="2019" name="Int. J. Syst. Evol. Microbiol.">
        <title>The Global Catalogue of Microorganisms (GCM) 10K type strain sequencing project: providing services to taxonomists for standard genome sequencing and annotation.</title>
        <authorList>
            <consortium name="The Broad Institute Genomics Platform"/>
            <consortium name="The Broad Institute Genome Sequencing Center for Infectious Disease"/>
            <person name="Wu L."/>
            <person name="Ma J."/>
        </authorList>
    </citation>
    <scope>NUCLEOTIDE SEQUENCE [LARGE SCALE GENOMIC DNA]</scope>
    <source>
        <strain evidence="9">JCM 9458</strain>
    </source>
</reference>
<keyword evidence="4 6" id="KW-0472">Membrane</keyword>
<keyword evidence="3 6" id="KW-1133">Transmembrane helix</keyword>
<comment type="subcellular location">
    <subcellularLocation>
        <location evidence="1">Membrane</location>
    </subcellularLocation>
</comment>
<dbReference type="PANTHER" id="PTHR30566:SF25">
    <property type="entry name" value="INNER MEMBRANE PROTEIN"/>
    <property type="match status" value="1"/>
</dbReference>
<dbReference type="EMBL" id="BAAAYN010000014">
    <property type="protein sequence ID" value="GAA3386198.1"/>
    <property type="molecule type" value="Genomic_DNA"/>
</dbReference>
<evidence type="ECO:0000313" key="8">
    <source>
        <dbReference type="EMBL" id="GAA3386198.1"/>
    </source>
</evidence>
<evidence type="ECO:0000256" key="2">
    <source>
        <dbReference type="ARBA" id="ARBA00022692"/>
    </source>
</evidence>
<sequence length="422" mass="45458">MFDELPDVVKTLAIAAVSAFIALVVVQIVHVVVRRIGRRAPLFDLLATRLHRPVQCLAVVVAVQGTLHATTATGDWRGPLLHGVTISVIAASAWVVGALLLVLEDAALSRFRTDVENNKTARRVHTQIMVVRRVTVAVVVVVAIGAVLVTFPAARAAGASLLASAGIVGVVAALAAQSVLSNCFAGIQLAFSDELRLDDVVVVENEWGRVEDITLSYVVLHLWDDRRLTLPTSYFTTKPFQNWTRNESALLGAVEIDVDWAVPTEEMRRELRHICEGTDLWDGRACVFQVTDAIGGLVRVRALVTAKDAPTLFDLRCHVRERLVQWLRESYPQALPRSRADVTGIPGLRIDKVEGLNGRSIPEQVDGDGRDGRVPGAGVAGRASASGDVPDAGRDARVFSGSADGRERSAAFAGPSEEADRT</sequence>
<feature type="transmembrane region" description="Helical" evidence="6">
    <location>
        <begin position="80"/>
        <end position="103"/>
    </location>
</feature>
<gene>
    <name evidence="8" type="ORF">GCM10020369_22610</name>
</gene>
<dbReference type="Pfam" id="PF00924">
    <property type="entry name" value="MS_channel_2nd"/>
    <property type="match status" value="1"/>
</dbReference>
<dbReference type="InterPro" id="IPR023408">
    <property type="entry name" value="MscS_beta-dom_sf"/>
</dbReference>
<dbReference type="Gene3D" id="1.10.287.1260">
    <property type="match status" value="1"/>
</dbReference>
<evidence type="ECO:0000259" key="7">
    <source>
        <dbReference type="Pfam" id="PF00924"/>
    </source>
</evidence>
<evidence type="ECO:0000256" key="3">
    <source>
        <dbReference type="ARBA" id="ARBA00022989"/>
    </source>
</evidence>
<protein>
    <submittedName>
        <fullName evidence="8">Mechanosensitive ion channel</fullName>
    </submittedName>
</protein>
<evidence type="ECO:0000313" key="9">
    <source>
        <dbReference type="Proteomes" id="UP001501676"/>
    </source>
</evidence>
<dbReference type="SUPFAM" id="SSF50182">
    <property type="entry name" value="Sm-like ribonucleoproteins"/>
    <property type="match status" value="1"/>
</dbReference>
<feature type="transmembrane region" description="Helical" evidence="6">
    <location>
        <begin position="12"/>
        <end position="33"/>
    </location>
</feature>
<dbReference type="PANTHER" id="PTHR30566">
    <property type="entry name" value="YNAI-RELATED MECHANOSENSITIVE ION CHANNEL"/>
    <property type="match status" value="1"/>
</dbReference>
<dbReference type="InterPro" id="IPR010920">
    <property type="entry name" value="LSM_dom_sf"/>
</dbReference>
<feature type="region of interest" description="Disordered" evidence="5">
    <location>
        <begin position="359"/>
        <end position="422"/>
    </location>
</feature>
<name>A0ABP6SVU0_9ACTN</name>
<evidence type="ECO:0000256" key="1">
    <source>
        <dbReference type="ARBA" id="ARBA00004370"/>
    </source>
</evidence>